<dbReference type="Proteomes" id="UP000294847">
    <property type="component" value="Chromosome 2"/>
</dbReference>
<dbReference type="EMBL" id="CP034205">
    <property type="protein sequence ID" value="QBZ57485.1"/>
    <property type="molecule type" value="Genomic_DNA"/>
</dbReference>
<name>A0A4V1C5T3_PYROR</name>
<evidence type="ECO:0000313" key="3">
    <source>
        <dbReference type="Proteomes" id="UP000294847"/>
    </source>
</evidence>
<reference evidence="2 3" key="1">
    <citation type="journal article" date="2019" name="Mol. Biol. Evol.">
        <title>Blast fungal genomes show frequent chromosomal changes, gene gains and losses, and effector gene turnover.</title>
        <authorList>
            <person name="Gomez Luciano L.B."/>
            <person name="Jason Tsai I."/>
            <person name="Chuma I."/>
            <person name="Tosa Y."/>
            <person name="Chen Y.H."/>
            <person name="Li J.Y."/>
            <person name="Li M.Y."/>
            <person name="Jade Lu M.Y."/>
            <person name="Nakayashiki H."/>
            <person name="Li W.H."/>
        </authorList>
    </citation>
    <scope>NUCLEOTIDE SEQUENCE [LARGE SCALE GENOMIC DNA]</scope>
    <source>
        <strain evidence="2">MZ5-1-6</strain>
    </source>
</reference>
<evidence type="ECO:0000313" key="2">
    <source>
        <dbReference type="EMBL" id="QBZ57485.1"/>
    </source>
</evidence>
<protein>
    <submittedName>
        <fullName evidence="2">Uncharacterized protein</fullName>
    </submittedName>
</protein>
<sequence>MASRIESTHSDGDDIAQQPQYLKALLQVSEDATEDSAIQQCLFCSKSMSLKRPMPHVAGHMETLALFTLTHGDFDVPPSDSEALSVGYSTEDPVASGESDAGDANQASSPLKDTNPTEDERNKTNTCPNCDRKFSSKTKLNSSAHPRGSAWRRNEAMNCAKDSSSVPPLATIHLGLEPIKRQILGFPRGVEKRYKFDSPRRRWLPFCEEVYNVQAVAIIPKPR</sequence>
<organism evidence="2 3">
    <name type="scientific">Pyricularia oryzae</name>
    <name type="common">Rice blast fungus</name>
    <name type="synonym">Magnaporthe oryzae</name>
    <dbReference type="NCBI Taxonomy" id="318829"/>
    <lineage>
        <taxon>Eukaryota</taxon>
        <taxon>Fungi</taxon>
        <taxon>Dikarya</taxon>
        <taxon>Ascomycota</taxon>
        <taxon>Pezizomycotina</taxon>
        <taxon>Sordariomycetes</taxon>
        <taxon>Sordariomycetidae</taxon>
        <taxon>Magnaporthales</taxon>
        <taxon>Pyriculariaceae</taxon>
        <taxon>Pyricularia</taxon>
    </lineage>
</organism>
<feature type="region of interest" description="Disordered" evidence="1">
    <location>
        <begin position="78"/>
        <end position="150"/>
    </location>
</feature>
<feature type="compositionally biased region" description="Polar residues" evidence="1">
    <location>
        <begin position="105"/>
        <end position="114"/>
    </location>
</feature>
<evidence type="ECO:0000256" key="1">
    <source>
        <dbReference type="SAM" id="MobiDB-lite"/>
    </source>
</evidence>
<proteinExistence type="predicted"/>
<accession>A0A4V1C5T3</accession>
<gene>
    <name evidence="2" type="ORF">PoMZ_02410</name>
</gene>
<dbReference type="AlphaFoldDB" id="A0A4V1C5T3"/>